<comment type="caution">
    <text evidence="9">The sequence shown here is derived from an EMBL/GenBank/DDBJ whole genome shotgun (WGS) entry which is preliminary data.</text>
</comment>
<dbReference type="PANTHER" id="PTHR30151">
    <property type="entry name" value="ALKANE SULFONATE ABC TRANSPORTER-RELATED, MEMBRANE SUBUNIT"/>
    <property type="match status" value="1"/>
</dbReference>
<feature type="transmembrane region" description="Helical" evidence="7">
    <location>
        <begin position="73"/>
        <end position="95"/>
    </location>
</feature>
<dbReference type="PANTHER" id="PTHR30151:SF0">
    <property type="entry name" value="ABC TRANSPORTER PERMEASE PROTEIN MJ0413-RELATED"/>
    <property type="match status" value="1"/>
</dbReference>
<feature type="domain" description="ABC transmembrane type-1" evidence="8">
    <location>
        <begin position="117"/>
        <end position="297"/>
    </location>
</feature>
<feature type="transmembrane region" description="Helical" evidence="7">
    <location>
        <begin position="227"/>
        <end position="253"/>
    </location>
</feature>
<evidence type="ECO:0000256" key="1">
    <source>
        <dbReference type="ARBA" id="ARBA00004651"/>
    </source>
</evidence>
<dbReference type="PROSITE" id="PS50928">
    <property type="entry name" value="ABC_TM1"/>
    <property type="match status" value="1"/>
</dbReference>
<name>A0A165YWT3_9EURY</name>
<gene>
    <name evidence="9" type="primary">cmpB</name>
    <name evidence="9" type="ORF">MBCUR_19790</name>
</gene>
<dbReference type="PATRIC" id="fig|49547.3.peg.2090"/>
<feature type="transmembrane region" description="Helical" evidence="7">
    <location>
        <begin position="273"/>
        <end position="297"/>
    </location>
</feature>
<evidence type="ECO:0000313" key="10">
    <source>
        <dbReference type="Proteomes" id="UP000077245"/>
    </source>
</evidence>
<accession>A0A165YWT3</accession>
<dbReference type="GO" id="GO:0005886">
    <property type="term" value="C:plasma membrane"/>
    <property type="evidence" value="ECO:0007669"/>
    <property type="project" value="UniProtKB-SubCell"/>
</dbReference>
<keyword evidence="5 7" id="KW-1133">Transmembrane helix</keyword>
<dbReference type="RefSeq" id="WP_067092817.1">
    <property type="nucleotide sequence ID" value="NZ_LWMV01000232.1"/>
</dbReference>
<evidence type="ECO:0000256" key="3">
    <source>
        <dbReference type="ARBA" id="ARBA00022475"/>
    </source>
</evidence>
<feature type="transmembrane region" description="Helical" evidence="7">
    <location>
        <begin position="115"/>
        <end position="142"/>
    </location>
</feature>
<feature type="transmembrane region" description="Helical" evidence="7">
    <location>
        <begin position="43"/>
        <end position="61"/>
    </location>
</feature>
<keyword evidence="2 7" id="KW-0813">Transport</keyword>
<keyword evidence="4 7" id="KW-0812">Transmembrane</keyword>
<keyword evidence="3" id="KW-1003">Cell membrane</keyword>
<dbReference type="OrthoDB" id="50379at2157"/>
<dbReference type="GO" id="GO:0055085">
    <property type="term" value="P:transmembrane transport"/>
    <property type="evidence" value="ECO:0007669"/>
    <property type="project" value="InterPro"/>
</dbReference>
<sequence length="310" mass="34627">MKIKSLNISILIEIIAILLIFLSLAVLSIFYSPLTNISIGNEIYGGILIVLTILFLIWTYFSKTPQKIIDMFLIIAILFLIWDMITKFSLIDTIILPPPSKVFLFYIKDYFEIGYGVLSSLVVLGIGYILAFIIAIPLGLLLSYKKRLYDFAYPLSKGLSPIPPMVYIPYAIILLPSLFLSSIFVIFIGAFWPLLLGVITGVLNIDKNTLDSAKILGLDDYTMIRKILLPGALPHIFSGAFIALIISFITLLMAEVIGSNAGIGWYLQHNAQFGEYGAIIAGMIVISILVIIITTIFDKIQKYSLRWQDI</sequence>
<dbReference type="Pfam" id="PF00528">
    <property type="entry name" value="BPD_transp_1"/>
    <property type="match status" value="1"/>
</dbReference>
<evidence type="ECO:0000256" key="6">
    <source>
        <dbReference type="ARBA" id="ARBA00023136"/>
    </source>
</evidence>
<evidence type="ECO:0000313" key="9">
    <source>
        <dbReference type="EMBL" id="KZX09962.1"/>
    </source>
</evidence>
<dbReference type="SUPFAM" id="SSF161098">
    <property type="entry name" value="MetI-like"/>
    <property type="match status" value="1"/>
</dbReference>
<dbReference type="AlphaFoldDB" id="A0A165YWT3"/>
<dbReference type="Proteomes" id="UP000077245">
    <property type="component" value="Unassembled WGS sequence"/>
</dbReference>
<evidence type="ECO:0000259" key="8">
    <source>
        <dbReference type="PROSITE" id="PS50928"/>
    </source>
</evidence>
<dbReference type="InterPro" id="IPR035906">
    <property type="entry name" value="MetI-like_sf"/>
</dbReference>
<evidence type="ECO:0000256" key="7">
    <source>
        <dbReference type="RuleBase" id="RU363032"/>
    </source>
</evidence>
<evidence type="ECO:0000256" key="2">
    <source>
        <dbReference type="ARBA" id="ARBA00022448"/>
    </source>
</evidence>
<evidence type="ECO:0000256" key="5">
    <source>
        <dbReference type="ARBA" id="ARBA00022989"/>
    </source>
</evidence>
<dbReference type="CDD" id="cd06261">
    <property type="entry name" value="TM_PBP2"/>
    <property type="match status" value="1"/>
</dbReference>
<dbReference type="STRING" id="49547.MBCUR_19790"/>
<dbReference type="Gene3D" id="1.10.3720.10">
    <property type="entry name" value="MetI-like"/>
    <property type="match status" value="1"/>
</dbReference>
<comment type="subcellular location">
    <subcellularLocation>
        <location evidence="1 7">Cell membrane</location>
        <topology evidence="1 7">Multi-pass membrane protein</topology>
    </subcellularLocation>
</comment>
<evidence type="ECO:0000256" key="4">
    <source>
        <dbReference type="ARBA" id="ARBA00022692"/>
    </source>
</evidence>
<keyword evidence="6 7" id="KW-0472">Membrane</keyword>
<dbReference type="EMBL" id="LWMV01000232">
    <property type="protein sequence ID" value="KZX09962.1"/>
    <property type="molecule type" value="Genomic_DNA"/>
</dbReference>
<reference evidence="9 10" key="1">
    <citation type="submission" date="2016-04" db="EMBL/GenBank/DDBJ databases">
        <title>Genome sequence of Methanobrevibacter curvatus DSM 11111.</title>
        <authorList>
            <person name="Poehlein A."/>
            <person name="Seedorf H."/>
            <person name="Daniel R."/>
        </authorList>
    </citation>
    <scope>NUCLEOTIDE SEQUENCE [LARGE SCALE GENOMIC DNA]</scope>
    <source>
        <strain evidence="9 10">DSM 11111</strain>
    </source>
</reference>
<feature type="transmembrane region" description="Helical" evidence="7">
    <location>
        <begin position="162"/>
        <end position="179"/>
    </location>
</feature>
<proteinExistence type="inferred from homology"/>
<feature type="transmembrane region" description="Helical" evidence="7">
    <location>
        <begin position="12"/>
        <end position="31"/>
    </location>
</feature>
<keyword evidence="10" id="KW-1185">Reference proteome</keyword>
<protein>
    <submittedName>
        <fullName evidence="9">Bicarbonate transport system permease protein CmpB</fullName>
    </submittedName>
</protein>
<organism evidence="9 10">
    <name type="scientific">Methanobrevibacter curvatus</name>
    <dbReference type="NCBI Taxonomy" id="49547"/>
    <lineage>
        <taxon>Archaea</taxon>
        <taxon>Methanobacteriati</taxon>
        <taxon>Methanobacteriota</taxon>
        <taxon>Methanomada group</taxon>
        <taxon>Methanobacteria</taxon>
        <taxon>Methanobacteriales</taxon>
        <taxon>Methanobacteriaceae</taxon>
        <taxon>Methanobrevibacter</taxon>
    </lineage>
</organism>
<feature type="transmembrane region" description="Helical" evidence="7">
    <location>
        <begin position="185"/>
        <end position="206"/>
    </location>
</feature>
<dbReference type="InterPro" id="IPR000515">
    <property type="entry name" value="MetI-like"/>
</dbReference>
<comment type="similarity">
    <text evidence="7">Belongs to the binding-protein-dependent transport system permease family.</text>
</comment>